<evidence type="ECO:0000259" key="11">
    <source>
        <dbReference type="PROSITE" id="PS51747"/>
    </source>
</evidence>
<keyword evidence="7" id="KW-0862">Zinc</keyword>
<sequence>MSGDCSPHPSEERDGSVLQLTDTRRLGPRQRSPLLRVLPSKAVASAAGGKRSKVPSTLVGHSCFTFNNKREPDVQELIRKGVEVRERSYSPYSKFKVGSAILCADNTVVTGCNVENGAHGSICAERSAVVKAVSEGKREFQKVVVVADKLENQFTAPCGSCRQFIIEFGTGTEIFLSPPDMSEVLVTSIKEILPLHFTLTD</sequence>
<evidence type="ECO:0000256" key="9">
    <source>
        <dbReference type="ARBA" id="ARBA00049558"/>
    </source>
</evidence>
<evidence type="ECO:0000256" key="10">
    <source>
        <dbReference type="SAM" id="MobiDB-lite"/>
    </source>
</evidence>
<dbReference type="GO" id="GO:0072527">
    <property type="term" value="P:pyrimidine-containing compound metabolic process"/>
    <property type="evidence" value="ECO:0007669"/>
    <property type="project" value="UniProtKB-ARBA"/>
</dbReference>
<comment type="cofactor">
    <cofactor evidence="1">
        <name>Zn(2+)</name>
        <dbReference type="ChEBI" id="CHEBI:29105"/>
    </cofactor>
</comment>
<dbReference type="RefSeq" id="XP_026285499.1">
    <property type="nucleotide sequence ID" value="XM_026429714.1"/>
</dbReference>
<evidence type="ECO:0000256" key="8">
    <source>
        <dbReference type="ARBA" id="ARBA00032005"/>
    </source>
</evidence>
<dbReference type="EC" id="3.5.4.5" evidence="4"/>
<dbReference type="InterPro" id="IPR050202">
    <property type="entry name" value="Cyt/Deoxycyt_deaminase"/>
</dbReference>
<dbReference type="FunFam" id="3.40.140.10:FF:000008">
    <property type="entry name" value="Cytidine deaminase"/>
    <property type="match status" value="1"/>
</dbReference>
<dbReference type="PANTHER" id="PTHR11644:SF2">
    <property type="entry name" value="CYTIDINE DEAMINASE"/>
    <property type="match status" value="1"/>
</dbReference>
<dbReference type="PROSITE" id="PS51747">
    <property type="entry name" value="CYT_DCMP_DEAMINASES_2"/>
    <property type="match status" value="1"/>
</dbReference>
<keyword evidence="5" id="KW-0479">Metal-binding</keyword>
<organism evidence="12 13">
    <name type="scientific">Frankliniella occidentalis</name>
    <name type="common">Western flower thrips</name>
    <name type="synonym">Euthrips occidentalis</name>
    <dbReference type="NCBI Taxonomy" id="133901"/>
    <lineage>
        <taxon>Eukaryota</taxon>
        <taxon>Metazoa</taxon>
        <taxon>Ecdysozoa</taxon>
        <taxon>Arthropoda</taxon>
        <taxon>Hexapoda</taxon>
        <taxon>Insecta</taxon>
        <taxon>Pterygota</taxon>
        <taxon>Neoptera</taxon>
        <taxon>Paraneoptera</taxon>
        <taxon>Thysanoptera</taxon>
        <taxon>Terebrantia</taxon>
        <taxon>Thripoidea</taxon>
        <taxon>Thripidae</taxon>
        <taxon>Frankliniella</taxon>
    </lineage>
</organism>
<dbReference type="OrthoDB" id="414540at2759"/>
<dbReference type="GO" id="GO:0042802">
    <property type="term" value="F:identical protein binding"/>
    <property type="evidence" value="ECO:0007669"/>
    <property type="project" value="UniProtKB-ARBA"/>
</dbReference>
<evidence type="ECO:0000256" key="2">
    <source>
        <dbReference type="ARBA" id="ARBA00003949"/>
    </source>
</evidence>
<evidence type="ECO:0000256" key="5">
    <source>
        <dbReference type="ARBA" id="ARBA00022723"/>
    </source>
</evidence>
<evidence type="ECO:0000313" key="12">
    <source>
        <dbReference type="Proteomes" id="UP000504606"/>
    </source>
</evidence>
<dbReference type="Proteomes" id="UP000504606">
    <property type="component" value="Unplaced"/>
</dbReference>
<dbReference type="SUPFAM" id="SSF53927">
    <property type="entry name" value="Cytidine deaminase-like"/>
    <property type="match status" value="1"/>
</dbReference>
<comment type="similarity">
    <text evidence="3">Belongs to the cytidine and deoxycytidylate deaminase family.</text>
</comment>
<dbReference type="KEGG" id="foc:113211359"/>
<dbReference type="Pfam" id="PF00383">
    <property type="entry name" value="dCMP_cyt_deam_1"/>
    <property type="match status" value="1"/>
</dbReference>
<dbReference type="PROSITE" id="PS00903">
    <property type="entry name" value="CYT_DCMP_DEAMINASES_1"/>
    <property type="match status" value="1"/>
</dbReference>
<evidence type="ECO:0000313" key="13">
    <source>
        <dbReference type="RefSeq" id="XP_026285499.1"/>
    </source>
</evidence>
<evidence type="ECO:0000256" key="3">
    <source>
        <dbReference type="ARBA" id="ARBA00006576"/>
    </source>
</evidence>
<dbReference type="GeneID" id="113211359"/>
<feature type="domain" description="CMP/dCMP-type deaminase" evidence="11">
    <location>
        <begin position="72"/>
        <end position="200"/>
    </location>
</feature>
<protein>
    <recommendedName>
        <fullName evidence="4">cytidine deaminase</fullName>
        <ecNumber evidence="4">3.5.4.5</ecNumber>
    </recommendedName>
    <alternativeName>
        <fullName evidence="8">Cytidine aminohydrolase</fullName>
    </alternativeName>
</protein>
<dbReference type="InterPro" id="IPR016193">
    <property type="entry name" value="Cytidine_deaminase-like"/>
</dbReference>
<comment type="function">
    <text evidence="2">This enzyme scavenges exogenous and endogenous cytidine and 2'-deoxycytidine for UMP synthesis.</text>
</comment>
<dbReference type="AlphaFoldDB" id="A0A6J1SW55"/>
<dbReference type="GO" id="GO:0055086">
    <property type="term" value="P:nucleobase-containing small molecule metabolic process"/>
    <property type="evidence" value="ECO:0007669"/>
    <property type="project" value="UniProtKB-ARBA"/>
</dbReference>
<feature type="region of interest" description="Disordered" evidence="10">
    <location>
        <begin position="1"/>
        <end position="30"/>
    </location>
</feature>
<evidence type="ECO:0000256" key="7">
    <source>
        <dbReference type="ARBA" id="ARBA00022833"/>
    </source>
</evidence>
<accession>A0A6J1SW55</accession>
<name>A0A6J1SW55_FRAOC</name>
<dbReference type="InterPro" id="IPR016192">
    <property type="entry name" value="APOBEC/CMP_deaminase_Zn-bd"/>
</dbReference>
<comment type="catalytic activity">
    <reaction evidence="9">
        <text>cytidine + H2O + H(+) = uridine + NH4(+)</text>
        <dbReference type="Rhea" id="RHEA:16069"/>
        <dbReference type="ChEBI" id="CHEBI:15377"/>
        <dbReference type="ChEBI" id="CHEBI:15378"/>
        <dbReference type="ChEBI" id="CHEBI:16704"/>
        <dbReference type="ChEBI" id="CHEBI:17562"/>
        <dbReference type="ChEBI" id="CHEBI:28938"/>
        <dbReference type="EC" id="3.5.4.5"/>
    </reaction>
</comment>
<evidence type="ECO:0000256" key="4">
    <source>
        <dbReference type="ARBA" id="ARBA00012783"/>
    </source>
</evidence>
<dbReference type="GO" id="GO:0005829">
    <property type="term" value="C:cytosol"/>
    <property type="evidence" value="ECO:0007669"/>
    <property type="project" value="TreeGrafter"/>
</dbReference>
<evidence type="ECO:0000256" key="6">
    <source>
        <dbReference type="ARBA" id="ARBA00022801"/>
    </source>
</evidence>
<dbReference type="CDD" id="cd01283">
    <property type="entry name" value="cytidine_deaminase"/>
    <property type="match status" value="1"/>
</dbReference>
<keyword evidence="6" id="KW-0378">Hydrolase</keyword>
<dbReference type="GO" id="GO:0004126">
    <property type="term" value="F:cytidine deaminase activity"/>
    <property type="evidence" value="ECO:0007669"/>
    <property type="project" value="UniProtKB-EC"/>
</dbReference>
<reference evidence="13" key="1">
    <citation type="submission" date="2025-08" db="UniProtKB">
        <authorList>
            <consortium name="RefSeq"/>
        </authorList>
    </citation>
    <scope>IDENTIFICATION</scope>
    <source>
        <tissue evidence="13">Whole organism</tissue>
    </source>
</reference>
<dbReference type="InterPro" id="IPR002125">
    <property type="entry name" value="CMP_dCMP_dom"/>
</dbReference>
<dbReference type="GO" id="GO:0008270">
    <property type="term" value="F:zinc ion binding"/>
    <property type="evidence" value="ECO:0007669"/>
    <property type="project" value="InterPro"/>
</dbReference>
<dbReference type="PANTHER" id="PTHR11644">
    <property type="entry name" value="CYTIDINE DEAMINASE"/>
    <property type="match status" value="1"/>
</dbReference>
<keyword evidence="12" id="KW-1185">Reference proteome</keyword>
<proteinExistence type="inferred from homology"/>
<evidence type="ECO:0000256" key="1">
    <source>
        <dbReference type="ARBA" id="ARBA00001947"/>
    </source>
</evidence>
<gene>
    <name evidence="13" type="primary">LOC113211359</name>
</gene>
<dbReference type="NCBIfam" id="NF004064">
    <property type="entry name" value="PRK05578.1"/>
    <property type="match status" value="1"/>
</dbReference>
<dbReference type="Gene3D" id="3.40.140.10">
    <property type="entry name" value="Cytidine Deaminase, domain 2"/>
    <property type="match status" value="1"/>
</dbReference>